<dbReference type="EMBL" id="QPKB01000010">
    <property type="protein sequence ID" value="RWR94427.1"/>
    <property type="molecule type" value="Genomic_DNA"/>
</dbReference>
<keyword evidence="10" id="KW-0106">Calcium</keyword>
<evidence type="ECO:0000256" key="10">
    <source>
        <dbReference type="ARBA" id="ARBA00022837"/>
    </source>
</evidence>
<evidence type="ECO:0000256" key="16">
    <source>
        <dbReference type="SAM" id="MobiDB-lite"/>
    </source>
</evidence>
<keyword evidence="20" id="KW-1185">Reference proteome</keyword>
<evidence type="ECO:0000256" key="12">
    <source>
        <dbReference type="ARBA" id="ARBA00022989"/>
    </source>
</evidence>
<comment type="caution">
    <text evidence="19">The sequence shown here is derived from an EMBL/GenBank/DDBJ whole genome shotgun (WGS) entry which is preliminary data.</text>
</comment>
<evidence type="ECO:0000256" key="6">
    <source>
        <dbReference type="ARBA" id="ARBA00022692"/>
    </source>
</evidence>
<comment type="similarity">
    <text evidence="2">Belongs to the two pore domain potassium channel (TC 1.A.1.7) family.</text>
</comment>
<dbReference type="OrthoDB" id="415460at2759"/>
<feature type="transmembrane region" description="Helical" evidence="17">
    <location>
        <begin position="249"/>
        <end position="270"/>
    </location>
</feature>
<dbReference type="Gene3D" id="1.10.287.70">
    <property type="match status" value="2"/>
</dbReference>
<feature type="transmembrane region" description="Helical" evidence="17">
    <location>
        <begin position="68"/>
        <end position="89"/>
    </location>
</feature>
<reference evidence="19 20" key="1">
    <citation type="journal article" date="2019" name="Nat. Plants">
        <title>Stout camphor tree genome fills gaps in understanding of flowering plant genome evolution.</title>
        <authorList>
            <person name="Chaw S.M."/>
            <person name="Liu Y.C."/>
            <person name="Wu Y.W."/>
            <person name="Wang H.Y."/>
            <person name="Lin C.I."/>
            <person name="Wu C.S."/>
            <person name="Ke H.M."/>
            <person name="Chang L.Y."/>
            <person name="Hsu C.Y."/>
            <person name="Yang H.T."/>
            <person name="Sudianto E."/>
            <person name="Hsu M.H."/>
            <person name="Wu K.P."/>
            <person name="Wang L.N."/>
            <person name="Leebens-Mack J.H."/>
            <person name="Tsai I.J."/>
        </authorList>
    </citation>
    <scope>NUCLEOTIDE SEQUENCE [LARGE SCALE GENOMIC DNA]</scope>
    <source>
        <strain evidence="20">cv. Chaw 1501</strain>
        <tissue evidence="19">Young leaves</tissue>
    </source>
</reference>
<dbReference type="GO" id="GO:0046872">
    <property type="term" value="F:metal ion binding"/>
    <property type="evidence" value="ECO:0007669"/>
    <property type="project" value="UniProtKB-KW"/>
</dbReference>
<feature type="transmembrane region" description="Helical" evidence="17">
    <location>
        <begin position="127"/>
        <end position="155"/>
    </location>
</feature>
<dbReference type="PANTHER" id="PTHR11003">
    <property type="entry name" value="POTASSIUM CHANNEL, SUBFAMILY K"/>
    <property type="match status" value="1"/>
</dbReference>
<evidence type="ECO:0000256" key="9">
    <source>
        <dbReference type="ARBA" id="ARBA00022826"/>
    </source>
</evidence>
<dbReference type="Proteomes" id="UP000283530">
    <property type="component" value="Unassembled WGS sequence"/>
</dbReference>
<evidence type="ECO:0000259" key="18">
    <source>
        <dbReference type="Pfam" id="PF07885"/>
    </source>
</evidence>
<evidence type="ECO:0000256" key="4">
    <source>
        <dbReference type="ARBA" id="ARBA00022448"/>
    </source>
</evidence>
<evidence type="ECO:0000256" key="3">
    <source>
        <dbReference type="ARBA" id="ARBA00011738"/>
    </source>
</evidence>
<dbReference type="GO" id="GO:0030322">
    <property type="term" value="P:stabilization of membrane potential"/>
    <property type="evidence" value="ECO:0007669"/>
    <property type="project" value="TreeGrafter"/>
</dbReference>
<evidence type="ECO:0000256" key="15">
    <source>
        <dbReference type="ARBA" id="ARBA00023303"/>
    </source>
</evidence>
<dbReference type="GO" id="GO:0005886">
    <property type="term" value="C:plasma membrane"/>
    <property type="evidence" value="ECO:0007669"/>
    <property type="project" value="TreeGrafter"/>
</dbReference>
<accession>A0A443PUG2</accession>
<dbReference type="InterPro" id="IPR018247">
    <property type="entry name" value="EF_Hand_1_Ca_BS"/>
</dbReference>
<dbReference type="GO" id="GO:0022841">
    <property type="term" value="F:potassium ion leak channel activity"/>
    <property type="evidence" value="ECO:0007669"/>
    <property type="project" value="TreeGrafter"/>
</dbReference>
<keyword evidence="9" id="KW-0631">Potassium channel</keyword>
<proteinExistence type="inferred from homology"/>
<keyword evidence="12 17" id="KW-1133">Transmembrane helix</keyword>
<dbReference type="FunFam" id="1.10.287.70:FF:000102">
    <property type="entry name" value="Two-pore potassium channel 3"/>
    <property type="match status" value="1"/>
</dbReference>
<evidence type="ECO:0000256" key="11">
    <source>
        <dbReference type="ARBA" id="ARBA00022958"/>
    </source>
</evidence>
<protein>
    <submittedName>
        <fullName evidence="19">Two-pore potassium channel 5 isoform X1</fullName>
    </submittedName>
</protein>
<keyword evidence="15 19" id="KW-0407">Ion channel</keyword>
<keyword evidence="13" id="KW-0406">Ion transport</keyword>
<dbReference type="GO" id="GO:0015271">
    <property type="term" value="F:outward rectifier potassium channel activity"/>
    <property type="evidence" value="ECO:0007669"/>
    <property type="project" value="TreeGrafter"/>
</dbReference>
<keyword evidence="6 17" id="KW-0812">Transmembrane</keyword>
<dbReference type="STRING" id="337451.A0A443PUG2"/>
<evidence type="ECO:0000256" key="1">
    <source>
        <dbReference type="ARBA" id="ARBA00004141"/>
    </source>
</evidence>
<sequence>MDTHPLLNSQSNTTQDDEIQPSPPPEPPLSAQRPFLHRSRTAPALSAMPLGLSDPPRPHKPHSSNSSLLTQSLLLLILYLIVGVIIYYFNRHHFSGAETHPIVDALYFSIVTLCTIGYGDIAPISPFAKAFSCIFVLFGFGFLDIALSGVVNLVLDEQENTILAGIQAAGTGDNHFTKNYIIDVEKGRVRIRTKVGLSLGVVVLCVGAGTLVLFFVERLGWIDSFYLSVMSVTTVGYGDKAFRTMGGRLFAVIWLLLSTLAVARAFLTLAEARIDKRHRRISKWILNREITVEDLLAADINNNGFVSKSEYVLFKLKELGKIAERDVLQICVQFSKLDPYNSGKITLLDVLQSHS</sequence>
<evidence type="ECO:0000256" key="7">
    <source>
        <dbReference type="ARBA" id="ARBA00022723"/>
    </source>
</evidence>
<organism evidence="19 20">
    <name type="scientific">Cinnamomum micranthum f. kanehirae</name>
    <dbReference type="NCBI Taxonomy" id="337451"/>
    <lineage>
        <taxon>Eukaryota</taxon>
        <taxon>Viridiplantae</taxon>
        <taxon>Streptophyta</taxon>
        <taxon>Embryophyta</taxon>
        <taxon>Tracheophyta</taxon>
        <taxon>Spermatophyta</taxon>
        <taxon>Magnoliopsida</taxon>
        <taxon>Magnoliidae</taxon>
        <taxon>Laurales</taxon>
        <taxon>Lauraceae</taxon>
        <taxon>Cinnamomum</taxon>
    </lineage>
</organism>
<name>A0A443PUG2_9MAGN</name>
<evidence type="ECO:0000256" key="2">
    <source>
        <dbReference type="ARBA" id="ARBA00010159"/>
    </source>
</evidence>
<keyword evidence="11" id="KW-0630">Potassium</keyword>
<comment type="subcellular location">
    <subcellularLocation>
        <location evidence="1">Membrane</location>
        <topology evidence="1">Multi-pass membrane protein</topology>
    </subcellularLocation>
</comment>
<dbReference type="AlphaFoldDB" id="A0A443PUG2"/>
<evidence type="ECO:0000256" key="13">
    <source>
        <dbReference type="ARBA" id="ARBA00023065"/>
    </source>
</evidence>
<evidence type="ECO:0000313" key="19">
    <source>
        <dbReference type="EMBL" id="RWR94427.1"/>
    </source>
</evidence>
<dbReference type="InterPro" id="IPR003280">
    <property type="entry name" value="2pore_dom_K_chnl"/>
</dbReference>
<dbReference type="InterPro" id="IPR013099">
    <property type="entry name" value="K_chnl_dom"/>
</dbReference>
<evidence type="ECO:0000256" key="14">
    <source>
        <dbReference type="ARBA" id="ARBA00023136"/>
    </source>
</evidence>
<feature type="transmembrane region" description="Helical" evidence="17">
    <location>
        <begin position="101"/>
        <end position="121"/>
    </location>
</feature>
<dbReference type="PANTHER" id="PTHR11003:SF268">
    <property type="entry name" value="TWO-PORE POTASSIUM CHANNEL 4-RELATED"/>
    <property type="match status" value="1"/>
</dbReference>
<evidence type="ECO:0000256" key="5">
    <source>
        <dbReference type="ARBA" id="ARBA00022538"/>
    </source>
</evidence>
<evidence type="ECO:0000256" key="8">
    <source>
        <dbReference type="ARBA" id="ARBA00022737"/>
    </source>
</evidence>
<dbReference type="GO" id="GO:0009705">
    <property type="term" value="C:plant-type vacuole membrane"/>
    <property type="evidence" value="ECO:0007669"/>
    <property type="project" value="TreeGrafter"/>
</dbReference>
<evidence type="ECO:0000313" key="20">
    <source>
        <dbReference type="Proteomes" id="UP000283530"/>
    </source>
</evidence>
<gene>
    <name evidence="19" type="ORF">CKAN_02371800</name>
</gene>
<feature type="transmembrane region" description="Helical" evidence="17">
    <location>
        <begin position="195"/>
        <end position="216"/>
    </location>
</feature>
<feature type="region of interest" description="Disordered" evidence="16">
    <location>
        <begin position="1"/>
        <end position="34"/>
    </location>
</feature>
<keyword evidence="5" id="KW-0633">Potassium transport</keyword>
<keyword evidence="4" id="KW-0813">Transport</keyword>
<dbReference type="SUPFAM" id="SSF81324">
    <property type="entry name" value="Voltage-gated potassium channels"/>
    <property type="match status" value="2"/>
</dbReference>
<dbReference type="PRINTS" id="PR01333">
    <property type="entry name" value="2POREKCHANEL"/>
</dbReference>
<keyword evidence="7" id="KW-0479">Metal-binding</keyword>
<dbReference type="Pfam" id="PF07885">
    <property type="entry name" value="Ion_trans_2"/>
    <property type="match status" value="2"/>
</dbReference>
<feature type="domain" description="Potassium channel" evidence="18">
    <location>
        <begin position="202"/>
        <end position="271"/>
    </location>
</feature>
<dbReference type="PROSITE" id="PS00018">
    <property type="entry name" value="EF_HAND_1"/>
    <property type="match status" value="1"/>
</dbReference>
<feature type="compositionally biased region" description="Polar residues" evidence="16">
    <location>
        <begin position="1"/>
        <end position="14"/>
    </location>
</feature>
<feature type="domain" description="Potassium channel" evidence="18">
    <location>
        <begin position="75"/>
        <end position="153"/>
    </location>
</feature>
<comment type="subunit">
    <text evidence="3">Homodimer.</text>
</comment>
<keyword evidence="14 17" id="KW-0472">Membrane</keyword>
<keyword evidence="8" id="KW-0677">Repeat</keyword>
<evidence type="ECO:0000256" key="17">
    <source>
        <dbReference type="SAM" id="Phobius"/>
    </source>
</evidence>